<comment type="caution">
    <text evidence="1">The sequence shown here is derived from an EMBL/GenBank/DDBJ whole genome shotgun (WGS) entry which is preliminary data.</text>
</comment>
<name>A0A8J5QH88_9ASCO</name>
<dbReference type="Proteomes" id="UP000694255">
    <property type="component" value="Unassembled WGS sequence"/>
</dbReference>
<evidence type="ECO:0000313" key="1">
    <source>
        <dbReference type="EMBL" id="KAG7662083.1"/>
    </source>
</evidence>
<dbReference type="AlphaFoldDB" id="A0A8J5QH88"/>
<dbReference type="GeneID" id="73471145"/>
<sequence>MSEKVLDISTLPKSVDRYPNPLANLTRGVGYPAWTPIDTKGETWRIFRFGFMTTATTYALAYFWRRVAFSLQQPAILVSMFTIVKGVRSSLANIREKNDIWNTFWAFGAANTAVMTVGFKNIPVKHRIMSAVGFTCLTSVIEATWYAQSTSSIGKNFTFKVANAEGDEKQEFWDVWMRRPLSATIEDLGVGRGILKP</sequence>
<protein>
    <submittedName>
        <fullName evidence="1">Uncharacterized protein</fullName>
    </submittedName>
</protein>
<evidence type="ECO:0000313" key="2">
    <source>
        <dbReference type="Proteomes" id="UP000694255"/>
    </source>
</evidence>
<keyword evidence="2" id="KW-1185">Reference proteome</keyword>
<gene>
    <name evidence="1" type="ORF">J8A68_004345</name>
</gene>
<dbReference type="OrthoDB" id="1913277at2759"/>
<accession>A0A8J5QH88</accession>
<dbReference type="EMBL" id="JAGSYN010000184">
    <property type="protein sequence ID" value="KAG7662083.1"/>
    <property type="molecule type" value="Genomic_DNA"/>
</dbReference>
<dbReference type="RefSeq" id="XP_049262316.1">
    <property type="nucleotide sequence ID" value="XM_049408294.1"/>
</dbReference>
<reference evidence="1 2" key="1">
    <citation type="journal article" date="2021" name="DNA Res.">
        <title>Genome analysis of Candida subhashii reveals its hybrid nature and dual mitochondrial genome conformations.</title>
        <authorList>
            <person name="Mixao V."/>
            <person name="Hegedusova E."/>
            <person name="Saus E."/>
            <person name="Pryszcz L.P."/>
            <person name="Cillingova A."/>
            <person name="Nosek J."/>
            <person name="Gabaldon T."/>
        </authorList>
    </citation>
    <scope>NUCLEOTIDE SEQUENCE [LARGE SCALE GENOMIC DNA]</scope>
    <source>
        <strain evidence="1 2">CBS 10753</strain>
    </source>
</reference>
<proteinExistence type="predicted"/>
<organism evidence="1 2">
    <name type="scientific">[Candida] subhashii</name>
    <dbReference type="NCBI Taxonomy" id="561895"/>
    <lineage>
        <taxon>Eukaryota</taxon>
        <taxon>Fungi</taxon>
        <taxon>Dikarya</taxon>
        <taxon>Ascomycota</taxon>
        <taxon>Saccharomycotina</taxon>
        <taxon>Pichiomycetes</taxon>
        <taxon>Debaryomycetaceae</taxon>
        <taxon>Spathaspora</taxon>
    </lineage>
</organism>